<evidence type="ECO:0000256" key="2">
    <source>
        <dbReference type="ARBA" id="ARBA00022525"/>
    </source>
</evidence>
<evidence type="ECO:0000256" key="1">
    <source>
        <dbReference type="ARBA" id="ARBA00004613"/>
    </source>
</evidence>
<dbReference type="GO" id="GO:0005975">
    <property type="term" value="P:carbohydrate metabolic process"/>
    <property type="evidence" value="ECO:0007669"/>
    <property type="project" value="UniProtKB-ARBA"/>
</dbReference>
<dbReference type="Gene3D" id="2.150.10.10">
    <property type="entry name" value="Serralysin-like metalloprotease, C-terminal"/>
    <property type="match status" value="2"/>
</dbReference>
<evidence type="ECO:0000313" key="5">
    <source>
        <dbReference type="EMBL" id="MDA0165409.1"/>
    </source>
</evidence>
<dbReference type="InterPro" id="IPR011049">
    <property type="entry name" value="Serralysin-like_metalloprot_C"/>
</dbReference>
<sequence length="519" mass="53730">MVRRLAVSIALILLALPASARAADLSVDANKLLHYTGAPGKVSNVRFTEDPNGTVTVQRFDGTGRDDDPITLGPGCTGTNPYVCVNVDSATLDAGDMSDRLEAGYQDDQGTFFGLETIPAIITGGDGNDVLVGGLRGDSIDGGAGNDDIDGFPGNDQLRGGDGNDILRPNTGTDTMVGGDGIDTASYGKRFGAAFSLDGIQNDGGPTEVDGPPENDLIGTDVENVEGAVVDTSQTITLTGDSRANRLTAISGKAVITGGEGADVLEGGPQDDLINARDGSPDTVICNGGTDTVLADTLDVISPSCENVQIQASPGGPFDDHAPTLAWGAPGAGAALSANTTTMLSVTAADDRGLAKVQFFDDDRLLCEVVAAPFNCAYQPRGGDVGRNTLLAVAFDGAGQTTSAVRAVTVRRFAAKEMTLTLKPSRDRKAPYAFSLNGKITRPDPVSPSQGCSGTITFSAKRGTKLISSKRVSLSRTCEYKTTFSFKTRTASRVRFQAKFGGNEILSGISSKTRTARLG</sequence>
<feature type="region of interest" description="Disordered" evidence="3">
    <location>
        <begin position="155"/>
        <end position="179"/>
    </location>
</feature>
<dbReference type="InterPro" id="IPR013783">
    <property type="entry name" value="Ig-like_fold"/>
</dbReference>
<dbReference type="AlphaFoldDB" id="A0A9X3MZ28"/>
<dbReference type="PANTHER" id="PTHR38340">
    <property type="entry name" value="S-LAYER PROTEIN"/>
    <property type="match status" value="1"/>
</dbReference>
<dbReference type="SUPFAM" id="SSF51120">
    <property type="entry name" value="beta-Roll"/>
    <property type="match status" value="2"/>
</dbReference>
<comment type="caution">
    <text evidence="5">The sequence shown here is derived from an EMBL/GenBank/DDBJ whole genome shotgun (WGS) entry which is preliminary data.</text>
</comment>
<organism evidence="5 6">
    <name type="scientific">Solirubrobacter ginsenosidimutans</name>
    <dbReference type="NCBI Taxonomy" id="490573"/>
    <lineage>
        <taxon>Bacteria</taxon>
        <taxon>Bacillati</taxon>
        <taxon>Actinomycetota</taxon>
        <taxon>Thermoleophilia</taxon>
        <taxon>Solirubrobacterales</taxon>
        <taxon>Solirubrobacteraceae</taxon>
        <taxon>Solirubrobacter</taxon>
    </lineage>
</organism>
<feature type="signal peptide" evidence="4">
    <location>
        <begin position="1"/>
        <end position="22"/>
    </location>
</feature>
<dbReference type="PROSITE" id="PS00330">
    <property type="entry name" value="HEMOLYSIN_CALCIUM"/>
    <property type="match status" value="1"/>
</dbReference>
<dbReference type="Proteomes" id="UP001149140">
    <property type="component" value="Unassembled WGS sequence"/>
</dbReference>
<dbReference type="PANTHER" id="PTHR38340:SF1">
    <property type="entry name" value="S-LAYER PROTEIN"/>
    <property type="match status" value="1"/>
</dbReference>
<dbReference type="GO" id="GO:0005576">
    <property type="term" value="C:extracellular region"/>
    <property type="evidence" value="ECO:0007669"/>
    <property type="project" value="UniProtKB-SubCell"/>
</dbReference>
<dbReference type="Pfam" id="PF17957">
    <property type="entry name" value="Big_7"/>
    <property type="match status" value="1"/>
</dbReference>
<protein>
    <submittedName>
        <fullName evidence="5">Ig-like domain-containing protein</fullName>
    </submittedName>
</protein>
<keyword evidence="4" id="KW-0732">Signal</keyword>
<dbReference type="InterPro" id="IPR050557">
    <property type="entry name" value="RTX_toxin/Mannuronan_C5-epim"/>
</dbReference>
<dbReference type="RefSeq" id="WP_270044668.1">
    <property type="nucleotide sequence ID" value="NZ_JAPDOD010000046.1"/>
</dbReference>
<name>A0A9X3MZ28_9ACTN</name>
<proteinExistence type="predicted"/>
<dbReference type="Gene3D" id="2.60.40.10">
    <property type="entry name" value="Immunoglobulins"/>
    <property type="match status" value="1"/>
</dbReference>
<dbReference type="EMBL" id="JAPDOD010000046">
    <property type="protein sequence ID" value="MDA0165409.1"/>
    <property type="molecule type" value="Genomic_DNA"/>
</dbReference>
<comment type="subcellular location">
    <subcellularLocation>
        <location evidence="1">Secreted</location>
    </subcellularLocation>
</comment>
<feature type="chain" id="PRO_5040883836" evidence="4">
    <location>
        <begin position="23"/>
        <end position="519"/>
    </location>
</feature>
<dbReference type="PRINTS" id="PR00313">
    <property type="entry name" value="CABNDNGRPT"/>
</dbReference>
<keyword evidence="6" id="KW-1185">Reference proteome</keyword>
<dbReference type="Pfam" id="PF00353">
    <property type="entry name" value="HemolysinCabind"/>
    <property type="match status" value="2"/>
</dbReference>
<reference evidence="5" key="1">
    <citation type="submission" date="2022-10" db="EMBL/GenBank/DDBJ databases">
        <title>The WGS of Solirubrobacter ginsenosidimutans DSM 21036.</title>
        <authorList>
            <person name="Jiang Z."/>
        </authorList>
    </citation>
    <scope>NUCLEOTIDE SEQUENCE</scope>
    <source>
        <strain evidence="5">DSM 21036</strain>
    </source>
</reference>
<evidence type="ECO:0000256" key="4">
    <source>
        <dbReference type="SAM" id="SignalP"/>
    </source>
</evidence>
<dbReference type="GO" id="GO:0005509">
    <property type="term" value="F:calcium ion binding"/>
    <property type="evidence" value="ECO:0007669"/>
    <property type="project" value="InterPro"/>
</dbReference>
<dbReference type="InterPro" id="IPR001343">
    <property type="entry name" value="Hemolysn_Ca-bd"/>
</dbReference>
<dbReference type="InterPro" id="IPR018511">
    <property type="entry name" value="Hemolysin-typ_Ca-bd_CS"/>
</dbReference>
<evidence type="ECO:0000313" key="6">
    <source>
        <dbReference type="Proteomes" id="UP001149140"/>
    </source>
</evidence>
<evidence type="ECO:0000256" key="3">
    <source>
        <dbReference type="SAM" id="MobiDB-lite"/>
    </source>
</evidence>
<keyword evidence="2" id="KW-0964">Secreted</keyword>
<gene>
    <name evidence="5" type="ORF">OM076_34390</name>
</gene>
<accession>A0A9X3MZ28</accession>